<gene>
    <name evidence="1" type="ORF">HDG40_001546</name>
</gene>
<dbReference type="Proteomes" id="UP000592780">
    <property type="component" value="Unassembled WGS sequence"/>
</dbReference>
<sequence length="29" mass="3329">MLLPSIDEVFPMDVIQLCVCWYVEDPCLG</sequence>
<reference evidence="1 2" key="1">
    <citation type="submission" date="2020-08" db="EMBL/GenBank/DDBJ databases">
        <title>Genomic Encyclopedia of Type Strains, Phase IV (KMG-V): Genome sequencing to study the core and pangenomes of soil and plant-associated prokaryotes.</title>
        <authorList>
            <person name="Whitman W."/>
        </authorList>
    </citation>
    <scope>NUCLEOTIDE SEQUENCE [LARGE SCALE GENOMIC DNA]</scope>
    <source>
        <strain evidence="1 2">JPY158</strain>
    </source>
</reference>
<comment type="caution">
    <text evidence="1">The sequence shown here is derived from an EMBL/GenBank/DDBJ whole genome shotgun (WGS) entry which is preliminary data.</text>
</comment>
<accession>A0A7W8Q534</accession>
<protein>
    <submittedName>
        <fullName evidence="1">Uncharacterized protein</fullName>
    </submittedName>
</protein>
<organism evidence="1 2">
    <name type="scientific">Paraburkholderia atlantica</name>
    <dbReference type="NCBI Taxonomy" id="2654982"/>
    <lineage>
        <taxon>Bacteria</taxon>
        <taxon>Pseudomonadati</taxon>
        <taxon>Pseudomonadota</taxon>
        <taxon>Betaproteobacteria</taxon>
        <taxon>Burkholderiales</taxon>
        <taxon>Burkholderiaceae</taxon>
        <taxon>Paraburkholderia</taxon>
    </lineage>
</organism>
<dbReference type="EMBL" id="JACHDD010000002">
    <property type="protein sequence ID" value="MBB5423404.1"/>
    <property type="molecule type" value="Genomic_DNA"/>
</dbReference>
<evidence type="ECO:0000313" key="1">
    <source>
        <dbReference type="EMBL" id="MBB5423404.1"/>
    </source>
</evidence>
<name>A0A7W8Q534_PARAM</name>
<proteinExistence type="predicted"/>
<keyword evidence="2" id="KW-1185">Reference proteome</keyword>
<dbReference type="AlphaFoldDB" id="A0A7W8Q534"/>
<evidence type="ECO:0000313" key="2">
    <source>
        <dbReference type="Proteomes" id="UP000592780"/>
    </source>
</evidence>